<keyword evidence="6 7" id="KW-0472">Membrane</keyword>
<evidence type="ECO:0000256" key="2">
    <source>
        <dbReference type="ARBA" id="ARBA00007400"/>
    </source>
</evidence>
<keyword evidence="9" id="KW-0012">Acyltransferase</keyword>
<evidence type="ECO:0000256" key="7">
    <source>
        <dbReference type="SAM" id="Phobius"/>
    </source>
</evidence>
<sequence>MTKLRIPALDYIRGLSMLGVIGIHTGAYSLTNPNVNIHLFALLEIFTRFSVPIFFFVSSFGLFWQQPLNGKFDYLDFMRRRFRVVLLPYLMWSILYMVHYTWVTTDMSIWEKPLVFEYFAFGLASYQLYFLVILMWFYLLMPLWRLIVRRIVNSPVPIMSVLLILQIVVNYYSSYLLQANFENRYLNIAIQHRMSYLIVHYVFIFILGAVCAVMYPQFAEALRRCQRSVWAFFTVSLAGMLAYYYFLLYFTSHGPESAVNIVHQLSPIGVIYTLAATLFWFRLFNTNAMPSGLSAFLSCLGKYSYPVYLVHPLVMYYLAGFLQLHHLPMTVAITVVFYVITVCASIAIAMAIRNLGLFVPFLNLLLTGSVYKRNDIKPNI</sequence>
<evidence type="ECO:0000256" key="4">
    <source>
        <dbReference type="ARBA" id="ARBA00022692"/>
    </source>
</evidence>
<dbReference type="KEGG" id="mana:MAMMFC1_03420"/>
<dbReference type="PANTHER" id="PTHR40074">
    <property type="entry name" value="O-ACETYLTRANSFERASE WECH"/>
    <property type="match status" value="1"/>
</dbReference>
<feature type="transmembrane region" description="Helical" evidence="7">
    <location>
        <begin position="305"/>
        <end position="324"/>
    </location>
</feature>
<dbReference type="Proteomes" id="UP000276437">
    <property type="component" value="Chromosome"/>
</dbReference>
<feature type="transmembrane region" description="Helical" evidence="7">
    <location>
        <begin position="12"/>
        <end position="31"/>
    </location>
</feature>
<feature type="transmembrane region" description="Helical" evidence="7">
    <location>
        <begin position="123"/>
        <end position="144"/>
    </location>
</feature>
<evidence type="ECO:0000259" key="8">
    <source>
        <dbReference type="Pfam" id="PF01757"/>
    </source>
</evidence>
<feature type="domain" description="Acyltransferase 3" evidence="8">
    <location>
        <begin position="7"/>
        <end position="349"/>
    </location>
</feature>
<feature type="transmembrane region" description="Helical" evidence="7">
    <location>
        <begin position="330"/>
        <end position="352"/>
    </location>
</feature>
<keyword evidence="9" id="KW-0808">Transferase</keyword>
<feature type="transmembrane region" description="Helical" evidence="7">
    <location>
        <begin position="194"/>
        <end position="216"/>
    </location>
</feature>
<evidence type="ECO:0000313" key="10">
    <source>
        <dbReference type="Proteomes" id="UP000276437"/>
    </source>
</evidence>
<keyword evidence="3" id="KW-1003">Cell membrane</keyword>
<keyword evidence="4 7" id="KW-0812">Transmembrane</keyword>
<keyword evidence="5 7" id="KW-1133">Transmembrane helix</keyword>
<dbReference type="GO" id="GO:0005886">
    <property type="term" value="C:plasma membrane"/>
    <property type="evidence" value="ECO:0007669"/>
    <property type="project" value="UniProtKB-SubCell"/>
</dbReference>
<evidence type="ECO:0000256" key="5">
    <source>
        <dbReference type="ARBA" id="ARBA00022989"/>
    </source>
</evidence>
<feature type="transmembrane region" description="Helical" evidence="7">
    <location>
        <begin position="156"/>
        <end position="174"/>
    </location>
</feature>
<evidence type="ECO:0000256" key="1">
    <source>
        <dbReference type="ARBA" id="ARBA00004651"/>
    </source>
</evidence>
<dbReference type="GO" id="GO:0016413">
    <property type="term" value="F:O-acetyltransferase activity"/>
    <property type="evidence" value="ECO:0007669"/>
    <property type="project" value="TreeGrafter"/>
</dbReference>
<dbReference type="RefSeq" id="WP_126309657.1">
    <property type="nucleotide sequence ID" value="NZ_AP018449.1"/>
</dbReference>
<name>A0A348ANS7_9FIRM</name>
<evidence type="ECO:0000313" key="9">
    <source>
        <dbReference type="EMBL" id="BBB92725.1"/>
    </source>
</evidence>
<accession>A0A348ANS7</accession>
<feature type="transmembrane region" description="Helical" evidence="7">
    <location>
        <begin position="37"/>
        <end position="63"/>
    </location>
</feature>
<feature type="transmembrane region" description="Helical" evidence="7">
    <location>
        <begin position="84"/>
        <end position="103"/>
    </location>
</feature>
<dbReference type="InterPro" id="IPR002656">
    <property type="entry name" value="Acyl_transf_3_dom"/>
</dbReference>
<feature type="transmembrane region" description="Helical" evidence="7">
    <location>
        <begin position="266"/>
        <end position="284"/>
    </location>
</feature>
<organism evidence="9 10">
    <name type="scientific">Methylomusa anaerophila</name>
    <dbReference type="NCBI Taxonomy" id="1930071"/>
    <lineage>
        <taxon>Bacteria</taxon>
        <taxon>Bacillati</taxon>
        <taxon>Bacillota</taxon>
        <taxon>Negativicutes</taxon>
        <taxon>Selenomonadales</taxon>
        <taxon>Sporomusaceae</taxon>
        <taxon>Methylomusa</taxon>
    </lineage>
</organism>
<dbReference type="PANTHER" id="PTHR40074:SF2">
    <property type="entry name" value="O-ACETYLTRANSFERASE WECH"/>
    <property type="match status" value="1"/>
</dbReference>
<dbReference type="AlphaFoldDB" id="A0A348ANS7"/>
<proteinExistence type="inferred from homology"/>
<comment type="subcellular location">
    <subcellularLocation>
        <location evidence="1">Cell membrane</location>
        <topology evidence="1">Multi-pass membrane protein</topology>
    </subcellularLocation>
</comment>
<comment type="similarity">
    <text evidence="2">Belongs to the acyltransferase 3 family.</text>
</comment>
<dbReference type="GO" id="GO:0009246">
    <property type="term" value="P:enterobacterial common antigen biosynthetic process"/>
    <property type="evidence" value="ECO:0007669"/>
    <property type="project" value="TreeGrafter"/>
</dbReference>
<feature type="transmembrane region" description="Helical" evidence="7">
    <location>
        <begin position="228"/>
        <end position="246"/>
    </location>
</feature>
<dbReference type="OrthoDB" id="1661854at2"/>
<evidence type="ECO:0000256" key="3">
    <source>
        <dbReference type="ARBA" id="ARBA00022475"/>
    </source>
</evidence>
<gene>
    <name evidence="9" type="ORF">MAMMFC1_03420</name>
</gene>
<dbReference type="EMBL" id="AP018449">
    <property type="protein sequence ID" value="BBB92725.1"/>
    <property type="molecule type" value="Genomic_DNA"/>
</dbReference>
<evidence type="ECO:0000256" key="6">
    <source>
        <dbReference type="ARBA" id="ARBA00023136"/>
    </source>
</evidence>
<reference evidence="9 10" key="1">
    <citation type="journal article" date="2018" name="Int. J. Syst. Evol. Microbiol.">
        <title>Methylomusa anaerophila gen. nov., sp. nov., an anaerobic methanol-utilizing bacterium isolated from a microbial fuel cell.</title>
        <authorList>
            <person name="Amano N."/>
            <person name="Yamamuro A."/>
            <person name="Miyahara M."/>
            <person name="Kouzuma A."/>
            <person name="Abe T."/>
            <person name="Watanabe K."/>
        </authorList>
    </citation>
    <scope>NUCLEOTIDE SEQUENCE [LARGE SCALE GENOMIC DNA]</scope>
    <source>
        <strain evidence="9 10">MMFC1</strain>
    </source>
</reference>
<keyword evidence="10" id="KW-1185">Reference proteome</keyword>
<dbReference type="Pfam" id="PF01757">
    <property type="entry name" value="Acyl_transf_3"/>
    <property type="match status" value="1"/>
</dbReference>
<protein>
    <submittedName>
        <fullName evidence="9">Acyltransferase family protein</fullName>
    </submittedName>
</protein>